<dbReference type="GO" id="GO:0004656">
    <property type="term" value="F:procollagen-proline 4-dioxygenase activity"/>
    <property type="evidence" value="ECO:0007669"/>
    <property type="project" value="TreeGrafter"/>
</dbReference>
<keyword evidence="2" id="KW-0479">Metal-binding</keyword>
<dbReference type="RefSeq" id="WP_253967994.1">
    <property type="nucleotide sequence ID" value="NZ_JAMFTH010000002.1"/>
</dbReference>
<keyword evidence="4" id="KW-0223">Dioxygenase</keyword>
<keyword evidence="5" id="KW-0560">Oxidoreductase</keyword>
<dbReference type="Proteomes" id="UP001139319">
    <property type="component" value="Unassembled WGS sequence"/>
</dbReference>
<evidence type="ECO:0000256" key="2">
    <source>
        <dbReference type="ARBA" id="ARBA00022723"/>
    </source>
</evidence>
<dbReference type="PROSITE" id="PS51471">
    <property type="entry name" value="FE2OG_OXY"/>
    <property type="match status" value="1"/>
</dbReference>
<reference evidence="8" key="1">
    <citation type="submission" date="2022-05" db="EMBL/GenBank/DDBJ databases">
        <authorList>
            <person name="Sun H.-N."/>
        </authorList>
    </citation>
    <scope>NUCLEOTIDE SEQUENCE</scope>
    <source>
        <strain evidence="8">HB14</strain>
    </source>
</reference>
<name>A0A9X2I5A3_9GAMM</name>
<evidence type="ECO:0000313" key="9">
    <source>
        <dbReference type="Proteomes" id="UP001139319"/>
    </source>
</evidence>
<dbReference type="PANTHER" id="PTHR10869">
    <property type="entry name" value="PROLYL 4-HYDROXYLASE ALPHA SUBUNIT"/>
    <property type="match status" value="1"/>
</dbReference>
<reference evidence="8" key="2">
    <citation type="submission" date="2023-01" db="EMBL/GenBank/DDBJ databases">
        <title>Gilvimarinus xylanilyticus HB14 isolated from Caulerpa lentillifera aquaculture base in Hainan, China.</title>
        <authorList>
            <person name="Zhang Y.-J."/>
        </authorList>
    </citation>
    <scope>NUCLEOTIDE SEQUENCE</scope>
    <source>
        <strain evidence="8">HB14</strain>
    </source>
</reference>
<evidence type="ECO:0000256" key="6">
    <source>
        <dbReference type="ARBA" id="ARBA00023004"/>
    </source>
</evidence>
<evidence type="ECO:0000313" key="8">
    <source>
        <dbReference type="EMBL" id="MCP8899707.1"/>
    </source>
</evidence>
<comment type="cofactor">
    <cofactor evidence="1">
        <name>L-ascorbate</name>
        <dbReference type="ChEBI" id="CHEBI:38290"/>
    </cofactor>
</comment>
<keyword evidence="6" id="KW-0408">Iron</keyword>
<keyword evidence="9" id="KW-1185">Reference proteome</keyword>
<evidence type="ECO:0000259" key="7">
    <source>
        <dbReference type="PROSITE" id="PS51471"/>
    </source>
</evidence>
<accession>A0A9X2I5A3</accession>
<dbReference type="AlphaFoldDB" id="A0A9X2I5A3"/>
<comment type="caution">
    <text evidence="8">The sequence shown here is derived from an EMBL/GenBank/DDBJ whole genome shotgun (WGS) entry which is preliminary data.</text>
</comment>
<proteinExistence type="predicted"/>
<feature type="domain" description="Fe2OG dioxygenase" evidence="7">
    <location>
        <begin position="93"/>
        <end position="203"/>
    </location>
</feature>
<dbReference type="Pfam" id="PF13640">
    <property type="entry name" value="2OG-FeII_Oxy_3"/>
    <property type="match status" value="1"/>
</dbReference>
<dbReference type="GO" id="GO:0005506">
    <property type="term" value="F:iron ion binding"/>
    <property type="evidence" value="ECO:0007669"/>
    <property type="project" value="InterPro"/>
</dbReference>
<dbReference type="GO" id="GO:0031418">
    <property type="term" value="F:L-ascorbic acid binding"/>
    <property type="evidence" value="ECO:0007669"/>
    <property type="project" value="UniProtKB-KW"/>
</dbReference>
<dbReference type="PANTHER" id="PTHR10869:SF246">
    <property type="entry name" value="TRANSMEMBRANE PROLYL 4-HYDROXYLASE"/>
    <property type="match status" value="1"/>
</dbReference>
<evidence type="ECO:0000256" key="4">
    <source>
        <dbReference type="ARBA" id="ARBA00022964"/>
    </source>
</evidence>
<dbReference type="EMBL" id="JAMFTH010000002">
    <property type="protein sequence ID" value="MCP8899707.1"/>
    <property type="molecule type" value="Genomic_DNA"/>
</dbReference>
<evidence type="ECO:0000256" key="1">
    <source>
        <dbReference type="ARBA" id="ARBA00001961"/>
    </source>
</evidence>
<dbReference type="InterPro" id="IPR044862">
    <property type="entry name" value="Pro_4_hyd_alph_FE2OG_OXY"/>
</dbReference>
<dbReference type="SMART" id="SM00702">
    <property type="entry name" value="P4Hc"/>
    <property type="match status" value="1"/>
</dbReference>
<dbReference type="Gene3D" id="2.60.120.620">
    <property type="entry name" value="q2cbj1_9rhob like domain"/>
    <property type="match status" value="1"/>
</dbReference>
<evidence type="ECO:0000256" key="5">
    <source>
        <dbReference type="ARBA" id="ARBA00023002"/>
    </source>
</evidence>
<protein>
    <submittedName>
        <fullName evidence="8">2OG-Fe(II) oxygenase</fullName>
    </submittedName>
</protein>
<organism evidence="8 9">
    <name type="scientific">Gilvimarinus xylanilyticus</name>
    <dbReference type="NCBI Taxonomy" id="2944139"/>
    <lineage>
        <taxon>Bacteria</taxon>
        <taxon>Pseudomonadati</taxon>
        <taxon>Pseudomonadota</taxon>
        <taxon>Gammaproteobacteria</taxon>
        <taxon>Cellvibrionales</taxon>
        <taxon>Cellvibrionaceae</taxon>
        <taxon>Gilvimarinus</taxon>
    </lineage>
</organism>
<dbReference type="InterPro" id="IPR045054">
    <property type="entry name" value="P4HA-like"/>
</dbReference>
<dbReference type="InterPro" id="IPR005123">
    <property type="entry name" value="Oxoglu/Fe-dep_dioxygenase_dom"/>
</dbReference>
<keyword evidence="3" id="KW-0847">Vitamin C</keyword>
<sequence length="207" mass="23468">MTIQLRDDFPAEFELNKTPYIVVFDNFLTDQEISALKKVASTKFRQALVSGAKGGIQSKGRTGQNCWIPHRETPVIKKMCQRASELVGLPLNQAESLQMIHYGKSQEYKAHYDAWDPDTERGQRCMAKGGQRLVTCLFYLNDVAEGGGTGFPKLDLEIDARRGRMVMFYNCIPNSTQRHPDSLHGGLPVVDGEKWACNLWFREGRLR</sequence>
<evidence type="ECO:0000256" key="3">
    <source>
        <dbReference type="ARBA" id="ARBA00022896"/>
    </source>
</evidence>
<dbReference type="InterPro" id="IPR006620">
    <property type="entry name" value="Pro_4_hyd_alph"/>
</dbReference>
<gene>
    <name evidence="8" type="ORF">M6D89_10380</name>
</gene>